<comment type="function">
    <text evidence="1">Accessory subunit of the mitochondrial membrane respiratory chain NADH dehydrogenase (Complex I), that is believed not to be involved in catalysis. Complex I functions in the transfer of electrons from NADH to the respiratory chain. The immediate electron acceptor for the enzyme is believed to be ubiquinone.</text>
</comment>
<evidence type="ECO:0000256" key="11">
    <source>
        <dbReference type="ARBA" id="ARBA00023136"/>
    </source>
</evidence>
<reference evidence="14" key="1">
    <citation type="submission" date="2025-08" db="UniProtKB">
        <authorList>
            <consortium name="RefSeq"/>
        </authorList>
    </citation>
    <scope>IDENTIFICATION</scope>
    <source>
        <tissue evidence="14">Entire body</tissue>
    </source>
</reference>
<dbReference type="GO" id="GO:0005743">
    <property type="term" value="C:mitochondrial inner membrane"/>
    <property type="evidence" value="ECO:0007669"/>
    <property type="project" value="UniProtKB-SubCell"/>
</dbReference>
<dbReference type="RefSeq" id="XP_018323701.1">
    <property type="nucleotide sequence ID" value="XM_018468199.1"/>
</dbReference>
<dbReference type="InParanoid" id="A0A1W4WIC6"/>
<keyword evidence="13" id="KW-1185">Reference proteome</keyword>
<keyword evidence="8" id="KW-0249">Electron transport</keyword>
<dbReference type="FunCoup" id="A0A1W4WIC6">
    <property type="interactions" value="638"/>
</dbReference>
<evidence type="ECO:0000256" key="4">
    <source>
        <dbReference type="ARBA" id="ARBA00022448"/>
    </source>
</evidence>
<name>A0A1W4WIC6_AGRPL</name>
<protein>
    <submittedName>
        <fullName evidence="14">NADH dehydrogenase [ubiquinone] 1 beta subcomplex subunit 3</fullName>
    </submittedName>
</protein>
<dbReference type="CTD" id="37466"/>
<evidence type="ECO:0000256" key="3">
    <source>
        <dbReference type="ARBA" id="ARBA00005667"/>
    </source>
</evidence>
<evidence type="ECO:0000313" key="13">
    <source>
        <dbReference type="Proteomes" id="UP000192223"/>
    </source>
</evidence>
<proteinExistence type="inferred from homology"/>
<keyword evidence="9" id="KW-1133">Transmembrane helix</keyword>
<dbReference type="GO" id="GO:0022900">
    <property type="term" value="P:electron transport chain"/>
    <property type="evidence" value="ECO:0007669"/>
    <property type="project" value="InterPro"/>
</dbReference>
<keyword evidence="6" id="KW-0812">Transmembrane</keyword>
<dbReference type="InterPro" id="IPR012576">
    <property type="entry name" value="NDUFB3"/>
</dbReference>
<evidence type="ECO:0000256" key="6">
    <source>
        <dbReference type="ARBA" id="ARBA00022692"/>
    </source>
</evidence>
<keyword evidence="11" id="KW-0472">Membrane</keyword>
<keyword evidence="10" id="KW-0496">Mitochondrion</keyword>
<dbReference type="AlphaFoldDB" id="A0A1W4WIC6"/>
<keyword evidence="5" id="KW-0679">Respiratory chain</keyword>
<comment type="similarity">
    <text evidence="3">Belongs to the complex I NDUFB3 subunit family.</text>
</comment>
<evidence type="ECO:0000256" key="9">
    <source>
        <dbReference type="ARBA" id="ARBA00022989"/>
    </source>
</evidence>
<dbReference type="GeneID" id="108735956"/>
<keyword evidence="4" id="KW-0813">Transport</keyword>
<evidence type="ECO:0000256" key="7">
    <source>
        <dbReference type="ARBA" id="ARBA00022792"/>
    </source>
</evidence>
<evidence type="ECO:0000256" key="12">
    <source>
        <dbReference type="SAM" id="MobiDB-lite"/>
    </source>
</evidence>
<comment type="subcellular location">
    <subcellularLocation>
        <location evidence="2">Mitochondrion inner membrane</location>
        <topology evidence="2">Single-pass membrane protein</topology>
        <orientation evidence="2">Matrix side</orientation>
    </subcellularLocation>
</comment>
<evidence type="ECO:0000313" key="14">
    <source>
        <dbReference type="RefSeq" id="XP_018323701.1"/>
    </source>
</evidence>
<dbReference type="OrthoDB" id="521512at2759"/>
<evidence type="ECO:0000256" key="2">
    <source>
        <dbReference type="ARBA" id="ARBA00004298"/>
    </source>
</evidence>
<evidence type="ECO:0000256" key="10">
    <source>
        <dbReference type="ARBA" id="ARBA00023128"/>
    </source>
</evidence>
<organism evidence="13 14">
    <name type="scientific">Agrilus planipennis</name>
    <name type="common">Emerald ash borer</name>
    <name type="synonym">Agrilus marcopoli</name>
    <dbReference type="NCBI Taxonomy" id="224129"/>
    <lineage>
        <taxon>Eukaryota</taxon>
        <taxon>Metazoa</taxon>
        <taxon>Ecdysozoa</taxon>
        <taxon>Arthropoda</taxon>
        <taxon>Hexapoda</taxon>
        <taxon>Insecta</taxon>
        <taxon>Pterygota</taxon>
        <taxon>Neoptera</taxon>
        <taxon>Endopterygota</taxon>
        <taxon>Coleoptera</taxon>
        <taxon>Polyphaga</taxon>
        <taxon>Elateriformia</taxon>
        <taxon>Buprestoidea</taxon>
        <taxon>Buprestidae</taxon>
        <taxon>Agrilinae</taxon>
        <taxon>Agrilus</taxon>
    </lineage>
</organism>
<accession>A0A1W4WIC6</accession>
<dbReference type="KEGG" id="apln:108735956"/>
<gene>
    <name evidence="14" type="primary">LOC108735956</name>
</gene>
<sequence>MQIGKDLVLFKILKRNMAKVPDYTIYKIDEIPELKKVRDKLKKEGLCNPWLRNEAWRFNRKYFLTQRQRTFKLFARGFPLGAALTALTLGIEMMIGDEHGGHGDHEEDPCKNLETHEDHGGHEKKVEEPSKK</sequence>
<evidence type="ECO:0000256" key="1">
    <source>
        <dbReference type="ARBA" id="ARBA00003195"/>
    </source>
</evidence>
<dbReference type="STRING" id="224129.A0A1W4WIC6"/>
<evidence type="ECO:0000256" key="5">
    <source>
        <dbReference type="ARBA" id="ARBA00022660"/>
    </source>
</evidence>
<dbReference type="Pfam" id="PF08122">
    <property type="entry name" value="NDUF_B12"/>
    <property type="match status" value="1"/>
</dbReference>
<keyword evidence="7" id="KW-0999">Mitochondrion inner membrane</keyword>
<dbReference type="Proteomes" id="UP000192223">
    <property type="component" value="Unplaced"/>
</dbReference>
<evidence type="ECO:0000256" key="8">
    <source>
        <dbReference type="ARBA" id="ARBA00022982"/>
    </source>
</evidence>
<feature type="region of interest" description="Disordered" evidence="12">
    <location>
        <begin position="98"/>
        <end position="132"/>
    </location>
</feature>